<feature type="compositionally biased region" description="Low complexity" evidence="1">
    <location>
        <begin position="118"/>
        <end position="138"/>
    </location>
</feature>
<evidence type="ECO:0000313" key="2">
    <source>
        <dbReference type="EMBL" id="KAK4103615.1"/>
    </source>
</evidence>
<gene>
    <name evidence="2" type="ORF">N658DRAFT_281646</name>
</gene>
<feature type="compositionally biased region" description="Low complexity" evidence="1">
    <location>
        <begin position="91"/>
        <end position="101"/>
    </location>
</feature>
<dbReference type="AlphaFoldDB" id="A0AAN6T3C8"/>
<proteinExistence type="predicted"/>
<evidence type="ECO:0000313" key="3">
    <source>
        <dbReference type="Proteomes" id="UP001305647"/>
    </source>
</evidence>
<organism evidence="2 3">
    <name type="scientific">Parathielavia hyrcaniae</name>
    <dbReference type="NCBI Taxonomy" id="113614"/>
    <lineage>
        <taxon>Eukaryota</taxon>
        <taxon>Fungi</taxon>
        <taxon>Dikarya</taxon>
        <taxon>Ascomycota</taxon>
        <taxon>Pezizomycotina</taxon>
        <taxon>Sordariomycetes</taxon>
        <taxon>Sordariomycetidae</taxon>
        <taxon>Sordariales</taxon>
        <taxon>Chaetomiaceae</taxon>
        <taxon>Parathielavia</taxon>
    </lineage>
</organism>
<keyword evidence="3" id="KW-1185">Reference proteome</keyword>
<reference evidence="2" key="2">
    <citation type="submission" date="2023-05" db="EMBL/GenBank/DDBJ databases">
        <authorList>
            <consortium name="Lawrence Berkeley National Laboratory"/>
            <person name="Steindorff A."/>
            <person name="Hensen N."/>
            <person name="Bonometti L."/>
            <person name="Westerberg I."/>
            <person name="Brannstrom I.O."/>
            <person name="Guillou S."/>
            <person name="Cros-Aarteil S."/>
            <person name="Calhoun S."/>
            <person name="Haridas S."/>
            <person name="Kuo A."/>
            <person name="Mondo S."/>
            <person name="Pangilinan J."/>
            <person name="Riley R."/>
            <person name="Labutti K."/>
            <person name="Andreopoulos B."/>
            <person name="Lipzen A."/>
            <person name="Chen C."/>
            <person name="Yanf M."/>
            <person name="Daum C."/>
            <person name="Ng V."/>
            <person name="Clum A."/>
            <person name="Ohm R."/>
            <person name="Martin F."/>
            <person name="Silar P."/>
            <person name="Natvig D."/>
            <person name="Lalanne C."/>
            <person name="Gautier V."/>
            <person name="Ament-Velasquez S.L."/>
            <person name="Kruys A."/>
            <person name="Hutchinson M.I."/>
            <person name="Powell A.J."/>
            <person name="Barry K."/>
            <person name="Miller A.N."/>
            <person name="Grigoriev I.V."/>
            <person name="Debuchy R."/>
            <person name="Gladieux P."/>
            <person name="Thoren M.H."/>
            <person name="Johannesson H."/>
        </authorList>
    </citation>
    <scope>NUCLEOTIDE SEQUENCE</scope>
    <source>
        <strain evidence="2">CBS 757.83</strain>
    </source>
</reference>
<feature type="region of interest" description="Disordered" evidence="1">
    <location>
        <begin position="51"/>
        <end position="101"/>
    </location>
</feature>
<sequence length="199" mass="20988">MPQACTPSAVSSLPMPILPYPAQINIPFPHSSFQSAIRCSKEGYPARLRVGAEIDQPSVGRRLSDGSSGRPQHHEVERKLQQQEKRRKNSPARSSSAAPDAAGSTWAAVLLVAGSRPPAGAAAAGRRSPSAVVAGSSPVRRRPGGAGSKTAAAAGGRRRRAAGRIFATLFGVVFVRDCWLGNMARRDSSRATGATKRRR</sequence>
<name>A0AAN6T3C8_9PEZI</name>
<reference evidence="2" key="1">
    <citation type="journal article" date="2023" name="Mol. Phylogenet. Evol.">
        <title>Genome-scale phylogeny and comparative genomics of the fungal order Sordariales.</title>
        <authorList>
            <person name="Hensen N."/>
            <person name="Bonometti L."/>
            <person name="Westerberg I."/>
            <person name="Brannstrom I.O."/>
            <person name="Guillou S."/>
            <person name="Cros-Aarteil S."/>
            <person name="Calhoun S."/>
            <person name="Haridas S."/>
            <person name="Kuo A."/>
            <person name="Mondo S."/>
            <person name="Pangilinan J."/>
            <person name="Riley R."/>
            <person name="LaButti K."/>
            <person name="Andreopoulos B."/>
            <person name="Lipzen A."/>
            <person name="Chen C."/>
            <person name="Yan M."/>
            <person name="Daum C."/>
            <person name="Ng V."/>
            <person name="Clum A."/>
            <person name="Steindorff A."/>
            <person name="Ohm R.A."/>
            <person name="Martin F."/>
            <person name="Silar P."/>
            <person name="Natvig D.O."/>
            <person name="Lalanne C."/>
            <person name="Gautier V."/>
            <person name="Ament-Velasquez S.L."/>
            <person name="Kruys A."/>
            <person name="Hutchinson M.I."/>
            <person name="Powell A.J."/>
            <person name="Barry K."/>
            <person name="Miller A.N."/>
            <person name="Grigoriev I.V."/>
            <person name="Debuchy R."/>
            <person name="Gladieux P."/>
            <person name="Hiltunen Thoren M."/>
            <person name="Johannesson H."/>
        </authorList>
    </citation>
    <scope>NUCLEOTIDE SEQUENCE</scope>
    <source>
        <strain evidence="2">CBS 757.83</strain>
    </source>
</reference>
<dbReference type="Proteomes" id="UP001305647">
    <property type="component" value="Unassembled WGS sequence"/>
</dbReference>
<comment type="caution">
    <text evidence="2">The sequence shown here is derived from an EMBL/GenBank/DDBJ whole genome shotgun (WGS) entry which is preliminary data.</text>
</comment>
<accession>A0AAN6T3C8</accession>
<feature type="compositionally biased region" description="Basic and acidic residues" evidence="1">
    <location>
        <begin position="72"/>
        <end position="84"/>
    </location>
</feature>
<evidence type="ECO:0000256" key="1">
    <source>
        <dbReference type="SAM" id="MobiDB-lite"/>
    </source>
</evidence>
<dbReference type="EMBL" id="MU863628">
    <property type="protein sequence ID" value="KAK4103615.1"/>
    <property type="molecule type" value="Genomic_DNA"/>
</dbReference>
<feature type="region of interest" description="Disordered" evidence="1">
    <location>
        <begin position="118"/>
        <end position="158"/>
    </location>
</feature>
<protein>
    <submittedName>
        <fullName evidence="2">Uncharacterized protein</fullName>
    </submittedName>
</protein>